<feature type="coiled-coil region" evidence="1">
    <location>
        <begin position="318"/>
        <end position="345"/>
    </location>
</feature>
<evidence type="ECO:0000256" key="2">
    <source>
        <dbReference type="SAM" id="Phobius"/>
    </source>
</evidence>
<organism evidence="4 5">
    <name type="scientific">Chryseobacterium pennipullorum</name>
    <dbReference type="NCBI Taxonomy" id="2258963"/>
    <lineage>
        <taxon>Bacteria</taxon>
        <taxon>Pseudomonadati</taxon>
        <taxon>Bacteroidota</taxon>
        <taxon>Flavobacteriia</taxon>
        <taxon>Flavobacteriales</taxon>
        <taxon>Weeksellaceae</taxon>
        <taxon>Chryseobacterium group</taxon>
        <taxon>Chryseobacterium</taxon>
    </lineage>
</organism>
<reference evidence="4 5" key="1">
    <citation type="submission" date="2018-06" db="EMBL/GenBank/DDBJ databases">
        <title>Novel Chryseobacterium species.</title>
        <authorList>
            <person name="Newman J."/>
            <person name="Hugo C."/>
            <person name="Oosthuizen L."/>
            <person name="Charimba G."/>
        </authorList>
    </citation>
    <scope>NUCLEOTIDE SEQUENCE [LARGE SCALE GENOMIC DNA]</scope>
    <source>
        <strain evidence="4 5">7_F195</strain>
    </source>
</reference>
<comment type="caution">
    <text evidence="4">The sequence shown here is derived from an EMBL/GenBank/DDBJ whole genome shotgun (WGS) entry which is preliminary data.</text>
</comment>
<evidence type="ECO:0000256" key="1">
    <source>
        <dbReference type="SAM" id="Coils"/>
    </source>
</evidence>
<dbReference type="InterPro" id="IPR016032">
    <property type="entry name" value="Sig_transdc_resp-reg_C-effctor"/>
</dbReference>
<evidence type="ECO:0000313" key="4">
    <source>
        <dbReference type="EMBL" id="REC42129.1"/>
    </source>
</evidence>
<name>A0A3D9ALB4_9FLAO</name>
<dbReference type="Gene3D" id="1.10.10.10">
    <property type="entry name" value="Winged helix-like DNA-binding domain superfamily/Winged helix DNA-binding domain"/>
    <property type="match status" value="1"/>
</dbReference>
<dbReference type="EMBL" id="QNVV01000031">
    <property type="protein sequence ID" value="REC42129.1"/>
    <property type="molecule type" value="Genomic_DNA"/>
</dbReference>
<dbReference type="OrthoDB" id="1017207at2"/>
<dbReference type="PROSITE" id="PS00622">
    <property type="entry name" value="HTH_LUXR_1"/>
    <property type="match status" value="1"/>
</dbReference>
<feature type="domain" description="HTH luxR-type" evidence="3">
    <location>
        <begin position="456"/>
        <end position="483"/>
    </location>
</feature>
<keyword evidence="2" id="KW-0472">Membrane</keyword>
<proteinExistence type="predicted"/>
<protein>
    <recommendedName>
        <fullName evidence="3">HTH luxR-type domain-containing protein</fullName>
    </recommendedName>
</protein>
<dbReference type="SMART" id="SM00421">
    <property type="entry name" value="HTH_LUXR"/>
    <property type="match status" value="1"/>
</dbReference>
<dbReference type="InterPro" id="IPR036388">
    <property type="entry name" value="WH-like_DNA-bd_sf"/>
</dbReference>
<dbReference type="Pfam" id="PF00196">
    <property type="entry name" value="GerE"/>
    <property type="match status" value="1"/>
</dbReference>
<sequence length="499" mass="57240">MNKRSFENNTYFKMRSFAAVNNDQMRITNRTRVIHLPKHRLFLFILIAGIFYQCGKKTESHKDTDAFIQKNKALKVEGKDAELIAFNKEAIAQSIKKGDQKEEALGYINLASIYTIAGNYKASQKCLMSASKIINLLSDPFLYTKLYYEYSYFTYATGLTQTALSYNAKALYHGKKLHHKEHLIGHLYVQRADYILPTYKDSALIYYHKGFRLSPTASNSANIGHYYLRQTQNIDSATWYTHKALSLMKSKKPSTVKQGIIYCFYADLLFEKGDHQQALIYYNKAADIFIKTKRINKLPKLYQQIAGVYAKLNNKEMKNRYSLKAEQLEKILKSSENEAIDFSLNEAIEHKNSDGINMVYIAAGGGILLLTVPLFIYIRSRNKKKSAKITVTANAPVKAIISQDHYTELLELAKRNDLSFIDRFEEINPSLLQQILEVNPKLTKSELSLCAMIWLGFSSKDIADFTLIQHRSVQTKKGRLRKKLNISSETDLHNFLTSL</sequence>
<dbReference type="SUPFAM" id="SSF48452">
    <property type="entry name" value="TPR-like"/>
    <property type="match status" value="1"/>
</dbReference>
<dbReference type="SUPFAM" id="SSF46894">
    <property type="entry name" value="C-terminal effector domain of the bipartite response regulators"/>
    <property type="match status" value="1"/>
</dbReference>
<dbReference type="InterPro" id="IPR011990">
    <property type="entry name" value="TPR-like_helical_dom_sf"/>
</dbReference>
<dbReference type="AlphaFoldDB" id="A0A3D9ALB4"/>
<evidence type="ECO:0000259" key="3">
    <source>
        <dbReference type="PROSITE" id="PS00622"/>
    </source>
</evidence>
<dbReference type="Gene3D" id="1.25.40.10">
    <property type="entry name" value="Tetratricopeptide repeat domain"/>
    <property type="match status" value="2"/>
</dbReference>
<dbReference type="GO" id="GO:0003677">
    <property type="term" value="F:DNA binding"/>
    <property type="evidence" value="ECO:0007669"/>
    <property type="project" value="InterPro"/>
</dbReference>
<gene>
    <name evidence="4" type="ORF">DRF67_20860</name>
</gene>
<keyword evidence="5" id="KW-1185">Reference proteome</keyword>
<dbReference type="Proteomes" id="UP000256257">
    <property type="component" value="Unassembled WGS sequence"/>
</dbReference>
<dbReference type="GO" id="GO:0006355">
    <property type="term" value="P:regulation of DNA-templated transcription"/>
    <property type="evidence" value="ECO:0007669"/>
    <property type="project" value="InterPro"/>
</dbReference>
<accession>A0A3D9ALB4</accession>
<keyword evidence="2" id="KW-1133">Transmembrane helix</keyword>
<evidence type="ECO:0000313" key="5">
    <source>
        <dbReference type="Proteomes" id="UP000256257"/>
    </source>
</evidence>
<keyword evidence="1" id="KW-0175">Coiled coil</keyword>
<dbReference type="RefSeq" id="WP_115930232.1">
    <property type="nucleotide sequence ID" value="NZ_QNVV01000031.1"/>
</dbReference>
<keyword evidence="2" id="KW-0812">Transmembrane</keyword>
<feature type="transmembrane region" description="Helical" evidence="2">
    <location>
        <begin position="358"/>
        <end position="378"/>
    </location>
</feature>
<dbReference type="InterPro" id="IPR000792">
    <property type="entry name" value="Tscrpt_reg_LuxR_C"/>
</dbReference>